<dbReference type="HOGENOM" id="CLU_039532_3_1_1"/>
<feature type="domain" description="CS" evidence="4">
    <location>
        <begin position="210"/>
        <end position="303"/>
    </location>
</feature>
<dbReference type="Pfam" id="PF05002">
    <property type="entry name" value="SGS"/>
    <property type="match status" value="1"/>
</dbReference>
<feature type="domain" description="SGS" evidence="3">
    <location>
        <begin position="338"/>
        <end position="450"/>
    </location>
</feature>
<dbReference type="SUPFAM" id="SSF49764">
    <property type="entry name" value="HSP20-like chaperones"/>
    <property type="match status" value="1"/>
</dbReference>
<dbReference type="InterPro" id="IPR044563">
    <property type="entry name" value="Sgt1-like"/>
</dbReference>
<sequence>MAHAARGKAALEASDYPKALSHFTLALIEFPTSPDNYMLRSTAFARLNPPRYDLALQDAEFAVAFAKKRGKREKILATQQRRAVALFGLGKYADAKFILTSIQALRPADSKPLKMEGDMWMAKVERKLKDVAVEDRMHTAKEIPDTRIPSDAELQATLQSQLNPDKSFRFPEEGPSSTALPAEVSKSSDTPNATSSSQISTPATPASVPPSKFRHEWYQNPQSVTLTIYAKGVSKDAAQIDITNTSVSVSFPHPSNPTSTFDFSLDPLYALIDASQSKGTVMSTKIELILRKTVAGQKWPSLEGNEPLTSPNGTNTSGATDPAALKPSTIASSSTGPSYPTSSRNGPKDWDKLASDLHAKTKSKRPKEKTKKATDSNEPTSEPEADDEIESDFEGGDDVDAFFKKLYAGSDEDTRRAMMKSFYESNGTALSTNWSDVGKRKVEEVKSKDE</sequence>
<feature type="compositionally biased region" description="Low complexity" evidence="2">
    <location>
        <begin position="200"/>
        <end position="211"/>
    </location>
</feature>
<organism evidence="5 6">
    <name type="scientific">Exophiala mesophila</name>
    <name type="common">Black yeast-like fungus</name>
    <dbReference type="NCBI Taxonomy" id="212818"/>
    <lineage>
        <taxon>Eukaryota</taxon>
        <taxon>Fungi</taxon>
        <taxon>Dikarya</taxon>
        <taxon>Ascomycota</taxon>
        <taxon>Pezizomycotina</taxon>
        <taxon>Eurotiomycetes</taxon>
        <taxon>Chaetothyriomycetidae</taxon>
        <taxon>Chaetothyriales</taxon>
        <taxon>Herpotrichiellaceae</taxon>
        <taxon>Exophiala</taxon>
    </lineage>
</organism>
<dbReference type="Gene3D" id="2.60.40.790">
    <property type="match status" value="1"/>
</dbReference>
<dbReference type="GeneID" id="27322140"/>
<evidence type="ECO:0000259" key="4">
    <source>
        <dbReference type="PROSITE" id="PS51203"/>
    </source>
</evidence>
<dbReference type="PANTHER" id="PTHR45862">
    <property type="entry name" value="PROTEIN SGT1 HOMOLOG"/>
    <property type="match status" value="1"/>
</dbReference>
<reference evidence="5 6" key="1">
    <citation type="submission" date="2015-01" db="EMBL/GenBank/DDBJ databases">
        <title>The Genome Sequence of Exophiala mesophila CBS40295.</title>
        <authorList>
            <consortium name="The Broad Institute Genomics Platform"/>
            <person name="Cuomo C."/>
            <person name="de Hoog S."/>
            <person name="Gorbushina A."/>
            <person name="Stielow B."/>
            <person name="Teixiera M."/>
            <person name="Abouelleil A."/>
            <person name="Chapman S.B."/>
            <person name="Priest M."/>
            <person name="Young S.K."/>
            <person name="Wortman J."/>
            <person name="Nusbaum C."/>
            <person name="Birren B."/>
        </authorList>
    </citation>
    <scope>NUCLEOTIDE SEQUENCE [LARGE SCALE GENOMIC DNA]</scope>
    <source>
        <strain evidence="5 6">CBS 40295</strain>
    </source>
</reference>
<feature type="compositionally biased region" description="Acidic residues" evidence="2">
    <location>
        <begin position="381"/>
        <end position="396"/>
    </location>
</feature>
<evidence type="ECO:0000313" key="6">
    <source>
        <dbReference type="Proteomes" id="UP000054302"/>
    </source>
</evidence>
<dbReference type="VEuPathDB" id="FungiDB:PV10_04295"/>
<evidence type="ECO:0000256" key="1">
    <source>
        <dbReference type="ARBA" id="ARBA00008509"/>
    </source>
</evidence>
<gene>
    <name evidence="5" type="ORF">PV10_04295</name>
</gene>
<dbReference type="STRING" id="212818.A0A0D1WUV4"/>
<dbReference type="InterPro" id="IPR007699">
    <property type="entry name" value="SGS_dom"/>
</dbReference>
<dbReference type="InterPro" id="IPR011990">
    <property type="entry name" value="TPR-like_helical_dom_sf"/>
</dbReference>
<feature type="compositionally biased region" description="Basic residues" evidence="2">
    <location>
        <begin position="360"/>
        <end position="370"/>
    </location>
</feature>
<feature type="compositionally biased region" description="Polar residues" evidence="2">
    <location>
        <begin position="307"/>
        <end position="319"/>
    </location>
</feature>
<evidence type="ECO:0000313" key="5">
    <source>
        <dbReference type="EMBL" id="KIV93050.1"/>
    </source>
</evidence>
<dbReference type="SUPFAM" id="SSF48452">
    <property type="entry name" value="TPR-like"/>
    <property type="match status" value="1"/>
</dbReference>
<protein>
    <submittedName>
        <fullName evidence="5">Uncharacterized protein</fullName>
    </submittedName>
</protein>
<dbReference type="InterPro" id="IPR008978">
    <property type="entry name" value="HSP20-like_chaperone"/>
</dbReference>
<dbReference type="GO" id="GO:0051087">
    <property type="term" value="F:protein-folding chaperone binding"/>
    <property type="evidence" value="ECO:0007669"/>
    <property type="project" value="InterPro"/>
</dbReference>
<dbReference type="CDD" id="cd06466">
    <property type="entry name" value="p23_CS_SGT1_like"/>
    <property type="match status" value="1"/>
</dbReference>
<dbReference type="PROSITE" id="PS51048">
    <property type="entry name" value="SGS"/>
    <property type="match status" value="1"/>
</dbReference>
<feature type="compositionally biased region" description="Basic and acidic residues" evidence="2">
    <location>
        <begin position="346"/>
        <end position="359"/>
    </location>
</feature>
<dbReference type="EMBL" id="KN847522">
    <property type="protein sequence ID" value="KIV93050.1"/>
    <property type="molecule type" value="Genomic_DNA"/>
</dbReference>
<name>A0A0D1WUV4_EXOME</name>
<dbReference type="OMA" id="KSGPKNW"/>
<dbReference type="Pfam" id="PF04969">
    <property type="entry name" value="CS"/>
    <property type="match status" value="1"/>
</dbReference>
<feature type="compositionally biased region" description="Polar residues" evidence="2">
    <location>
        <begin position="175"/>
        <end position="199"/>
    </location>
</feature>
<evidence type="ECO:0000256" key="2">
    <source>
        <dbReference type="SAM" id="MobiDB-lite"/>
    </source>
</evidence>
<accession>A0A0D1WUV4</accession>
<feature type="compositionally biased region" description="Low complexity" evidence="2">
    <location>
        <begin position="332"/>
        <end position="343"/>
    </location>
</feature>
<dbReference type="RefSeq" id="XP_016224624.1">
    <property type="nucleotide sequence ID" value="XM_016368836.1"/>
</dbReference>
<dbReference type="InterPro" id="IPR007052">
    <property type="entry name" value="CS_dom"/>
</dbReference>
<dbReference type="PROSITE" id="PS51203">
    <property type="entry name" value="CS"/>
    <property type="match status" value="1"/>
</dbReference>
<dbReference type="OrthoDB" id="1898560at2759"/>
<dbReference type="Gene3D" id="1.25.40.10">
    <property type="entry name" value="Tetratricopeptide repeat domain"/>
    <property type="match status" value="1"/>
</dbReference>
<dbReference type="AlphaFoldDB" id="A0A0D1WUV4"/>
<keyword evidence="6" id="KW-1185">Reference proteome</keyword>
<comment type="similarity">
    <text evidence="1">Belongs to the SGT1 family.</text>
</comment>
<feature type="region of interest" description="Disordered" evidence="2">
    <location>
        <begin position="300"/>
        <end position="396"/>
    </location>
</feature>
<dbReference type="Proteomes" id="UP000054302">
    <property type="component" value="Unassembled WGS sequence"/>
</dbReference>
<feature type="region of interest" description="Disordered" evidence="2">
    <location>
        <begin position="165"/>
        <end position="213"/>
    </location>
</feature>
<proteinExistence type="inferred from homology"/>
<evidence type="ECO:0000259" key="3">
    <source>
        <dbReference type="PROSITE" id="PS51048"/>
    </source>
</evidence>